<accession>X1C5T7</accession>
<protein>
    <recommendedName>
        <fullName evidence="2">Histidine kinase/HSP90-like ATPase domain-containing protein</fullName>
    </recommendedName>
</protein>
<organism evidence="1">
    <name type="scientific">marine sediment metagenome</name>
    <dbReference type="NCBI Taxonomy" id="412755"/>
    <lineage>
        <taxon>unclassified sequences</taxon>
        <taxon>metagenomes</taxon>
        <taxon>ecological metagenomes</taxon>
    </lineage>
</organism>
<dbReference type="NCBIfam" id="NF003218">
    <property type="entry name" value="PRK04184.1"/>
    <property type="match status" value="1"/>
</dbReference>
<dbReference type="PANTHER" id="PTHR48444:SF1">
    <property type="entry name" value="DNA TOPOISOMERASE 6 SUBUNIT B"/>
    <property type="match status" value="1"/>
</dbReference>
<comment type="caution">
    <text evidence="1">The sequence shown here is derived from an EMBL/GenBank/DDBJ whole genome shotgun (WGS) entry which is preliminary data.</text>
</comment>
<gene>
    <name evidence="1" type="ORF">S01H4_48448</name>
</gene>
<dbReference type="AlphaFoldDB" id="X1C5T7"/>
<sequence length="276" mass="31238">LDACEDAQVLPEVTVLLKREEEPLSTDMLSQGPETFELIVKDNGTGIPRDTIPLLLGKMLTGTKFTHKQSRGTFGLGGSLALLYGQVTTQRPIEIVTGQKGLDHGHRIKMRLDIENNTPIIIEEERIPKSESEHGTMVSFWSQGDWIRSKRRILDYFAHTAIIVPYASLFFETPDDEVIKYDRVIEVVPKPSIESKPHPRGIDVEMLKSMIASTRKRTLKSFLMGSFQRVGETIAEEFLASVELQPDRVPESLEQEELVIMMNAMERYKRFLPPSG</sequence>
<dbReference type="InterPro" id="IPR036890">
    <property type="entry name" value="HATPase_C_sf"/>
</dbReference>
<dbReference type="SUPFAM" id="SSF55874">
    <property type="entry name" value="ATPase domain of HSP90 chaperone/DNA topoisomerase II/histidine kinase"/>
    <property type="match status" value="1"/>
</dbReference>
<dbReference type="EMBL" id="BART01027316">
    <property type="protein sequence ID" value="GAG91768.1"/>
    <property type="molecule type" value="Genomic_DNA"/>
</dbReference>
<proteinExistence type="predicted"/>
<evidence type="ECO:0008006" key="2">
    <source>
        <dbReference type="Google" id="ProtNLM"/>
    </source>
</evidence>
<feature type="non-terminal residue" evidence="1">
    <location>
        <position position="276"/>
    </location>
</feature>
<name>X1C5T7_9ZZZZ</name>
<dbReference type="InterPro" id="IPR010979">
    <property type="entry name" value="Ribosomal_uS13-like_H2TH"/>
</dbReference>
<dbReference type="PANTHER" id="PTHR48444">
    <property type="entry name" value="DNA TOPOISOMERASE 6 SUBUNIT B"/>
    <property type="match status" value="1"/>
</dbReference>
<dbReference type="Gene3D" id="1.10.8.50">
    <property type="match status" value="1"/>
</dbReference>
<reference evidence="1" key="1">
    <citation type="journal article" date="2014" name="Front. Microbiol.">
        <title>High frequency of phylogenetically diverse reductive dehalogenase-homologous genes in deep subseafloor sedimentary metagenomes.</title>
        <authorList>
            <person name="Kawai M."/>
            <person name="Futagami T."/>
            <person name="Toyoda A."/>
            <person name="Takaki Y."/>
            <person name="Nishi S."/>
            <person name="Hori S."/>
            <person name="Arai W."/>
            <person name="Tsubouchi T."/>
            <person name="Morono Y."/>
            <person name="Uchiyama I."/>
            <person name="Ito T."/>
            <person name="Fujiyama A."/>
            <person name="Inagaki F."/>
            <person name="Takami H."/>
        </authorList>
    </citation>
    <scope>NUCLEOTIDE SEQUENCE</scope>
    <source>
        <strain evidence="1">Expedition CK06-06</strain>
    </source>
</reference>
<evidence type="ECO:0000313" key="1">
    <source>
        <dbReference type="EMBL" id="GAG91768.1"/>
    </source>
</evidence>
<dbReference type="SUPFAM" id="SSF46946">
    <property type="entry name" value="S13-like H2TH domain"/>
    <property type="match status" value="1"/>
</dbReference>
<feature type="non-terminal residue" evidence="1">
    <location>
        <position position="1"/>
    </location>
</feature>
<dbReference type="Gene3D" id="3.30.565.10">
    <property type="entry name" value="Histidine kinase-like ATPase, C-terminal domain"/>
    <property type="match status" value="1"/>
</dbReference>
<dbReference type="GO" id="GO:0003676">
    <property type="term" value="F:nucleic acid binding"/>
    <property type="evidence" value="ECO:0007669"/>
    <property type="project" value="InterPro"/>
</dbReference>